<feature type="region of interest" description="Disordered" evidence="9">
    <location>
        <begin position="172"/>
        <end position="258"/>
    </location>
</feature>
<comment type="subcellular location">
    <subcellularLocation>
        <location evidence="1 7">Nucleus</location>
    </subcellularLocation>
</comment>
<dbReference type="PROSITE" id="PS00293">
    <property type="entry name" value="PCNA_2"/>
    <property type="match status" value="1"/>
</dbReference>
<comment type="function">
    <text evidence="7">This protein is an auxiliary protein of DNA polymerase delta and is involved in the control of eukaryotic DNA replication by increasing the polymerase's processivity during elongation of the leading strand.</text>
</comment>
<dbReference type="InterPro" id="IPR022649">
    <property type="entry name" value="Pr_cel_nuc_antig_C"/>
</dbReference>
<feature type="domain" description="Proliferating cell nuclear antigen PCNA N-terminal" evidence="10">
    <location>
        <begin position="15"/>
        <end position="122"/>
    </location>
</feature>
<evidence type="ECO:0000256" key="1">
    <source>
        <dbReference type="ARBA" id="ARBA00004123"/>
    </source>
</evidence>
<dbReference type="InterPro" id="IPR046938">
    <property type="entry name" value="DNA_clamp_sf"/>
</dbReference>
<dbReference type="Pfam" id="PF02747">
    <property type="entry name" value="PCNA_C"/>
    <property type="match status" value="2"/>
</dbReference>
<feature type="compositionally biased region" description="Acidic residues" evidence="9">
    <location>
        <begin position="196"/>
        <end position="226"/>
    </location>
</feature>
<protein>
    <recommendedName>
        <fullName evidence="7">DNA sliding clamp PCNA</fullName>
    </recommendedName>
</protein>
<organism evidence="12 13">
    <name type="scientific">Serendipita vermifera MAFF 305830</name>
    <dbReference type="NCBI Taxonomy" id="933852"/>
    <lineage>
        <taxon>Eukaryota</taxon>
        <taxon>Fungi</taxon>
        <taxon>Dikarya</taxon>
        <taxon>Basidiomycota</taxon>
        <taxon>Agaricomycotina</taxon>
        <taxon>Agaricomycetes</taxon>
        <taxon>Sebacinales</taxon>
        <taxon>Serendipitaceae</taxon>
        <taxon>Serendipita</taxon>
    </lineage>
</organism>
<dbReference type="PROSITE" id="PS01251">
    <property type="entry name" value="PCNA_1"/>
    <property type="match status" value="1"/>
</dbReference>
<sequence length="324" mass="35597">MLRMVVDNGARAPLAIKDLVTDGNFECDEEGIRLQAMDNSHVALVAVNLKTEGFTEYRCDRPITLGVNIASLTKVLKCAKDDDEVILKAEDAADLLHLTYNAKAANRVAEYEMKLMDIDQDSLGIPETEYDATVSLSSSEFARLCRDQSVLGESVRIEVSKEGVRFTSEGDAANGSVMLKPDSAVKSMKTKVKKEEEEDTQMDEDASEDDGGAKDDDEENEDEEDEGASKKRKRSKASANKAPKGKSKKAKRDDDDDDETGVKIVMSQQVSLTFSLKYLQNFAKSSTLCNRVALSMSNEVPLLVAYNFGQGTVNYYLAPKIGDD</sequence>
<reference evidence="12 13" key="1">
    <citation type="submission" date="2014-04" db="EMBL/GenBank/DDBJ databases">
        <authorList>
            <consortium name="DOE Joint Genome Institute"/>
            <person name="Kuo A."/>
            <person name="Zuccaro A."/>
            <person name="Kohler A."/>
            <person name="Nagy L.G."/>
            <person name="Floudas D."/>
            <person name="Copeland A."/>
            <person name="Barry K.W."/>
            <person name="Cichocki N."/>
            <person name="Veneault-Fourrey C."/>
            <person name="LaButti K."/>
            <person name="Lindquist E.A."/>
            <person name="Lipzen A."/>
            <person name="Lundell T."/>
            <person name="Morin E."/>
            <person name="Murat C."/>
            <person name="Sun H."/>
            <person name="Tunlid A."/>
            <person name="Henrissat B."/>
            <person name="Grigoriev I.V."/>
            <person name="Hibbett D.S."/>
            <person name="Martin F."/>
            <person name="Nordberg H.P."/>
            <person name="Cantor M.N."/>
            <person name="Hua S.X."/>
        </authorList>
    </citation>
    <scope>NUCLEOTIDE SEQUENCE [LARGE SCALE GENOMIC DNA]</scope>
    <source>
        <strain evidence="12 13">MAFF 305830</strain>
    </source>
</reference>
<dbReference type="GO" id="GO:0006298">
    <property type="term" value="P:mismatch repair"/>
    <property type="evidence" value="ECO:0007669"/>
    <property type="project" value="TreeGrafter"/>
</dbReference>
<dbReference type="GO" id="GO:0006272">
    <property type="term" value="P:leading strand elongation"/>
    <property type="evidence" value="ECO:0007669"/>
    <property type="project" value="TreeGrafter"/>
</dbReference>
<evidence type="ECO:0000256" key="6">
    <source>
        <dbReference type="ARBA" id="ARBA00054163"/>
    </source>
</evidence>
<name>A0A0C2X4D7_SERVB</name>
<dbReference type="Proteomes" id="UP000054097">
    <property type="component" value="Unassembled WGS sequence"/>
</dbReference>
<dbReference type="STRING" id="933852.A0A0C2X4D7"/>
<dbReference type="PANTHER" id="PTHR11352">
    <property type="entry name" value="PROLIFERATING CELL NUCLEAR ANTIGEN"/>
    <property type="match status" value="1"/>
</dbReference>
<keyword evidence="13" id="KW-1185">Reference proteome</keyword>
<evidence type="ECO:0000256" key="5">
    <source>
        <dbReference type="ARBA" id="ARBA00023242"/>
    </source>
</evidence>
<evidence type="ECO:0000256" key="8">
    <source>
        <dbReference type="RuleBase" id="RU003671"/>
    </source>
</evidence>
<reference evidence="13" key="2">
    <citation type="submission" date="2015-01" db="EMBL/GenBank/DDBJ databases">
        <title>Evolutionary Origins and Diversification of the Mycorrhizal Mutualists.</title>
        <authorList>
            <consortium name="DOE Joint Genome Institute"/>
            <consortium name="Mycorrhizal Genomics Consortium"/>
            <person name="Kohler A."/>
            <person name="Kuo A."/>
            <person name="Nagy L.G."/>
            <person name="Floudas D."/>
            <person name="Copeland A."/>
            <person name="Barry K.W."/>
            <person name="Cichocki N."/>
            <person name="Veneault-Fourrey C."/>
            <person name="LaButti K."/>
            <person name="Lindquist E.A."/>
            <person name="Lipzen A."/>
            <person name="Lundell T."/>
            <person name="Morin E."/>
            <person name="Murat C."/>
            <person name="Riley R."/>
            <person name="Ohm R."/>
            <person name="Sun H."/>
            <person name="Tunlid A."/>
            <person name="Henrissat B."/>
            <person name="Grigoriev I.V."/>
            <person name="Hibbett D.S."/>
            <person name="Martin F."/>
        </authorList>
    </citation>
    <scope>NUCLEOTIDE SEQUENCE [LARGE SCALE GENOMIC DNA]</scope>
    <source>
        <strain evidence="13">MAFF 305830</strain>
    </source>
</reference>
<feature type="domain" description="Proliferating cell nuclear antigen PCNA C-terminal" evidence="11">
    <location>
        <begin position="251"/>
        <end position="320"/>
    </location>
</feature>
<dbReference type="PANTHER" id="PTHR11352:SF0">
    <property type="entry name" value="PROLIFERATING CELL NUCLEAR ANTIGEN"/>
    <property type="match status" value="1"/>
</dbReference>
<dbReference type="AlphaFoldDB" id="A0A0C2X4D7"/>
<dbReference type="Pfam" id="PF00705">
    <property type="entry name" value="PCNA_N"/>
    <property type="match status" value="1"/>
</dbReference>
<dbReference type="InterPro" id="IPR022659">
    <property type="entry name" value="Pr_cel_nuc_antig_CS"/>
</dbReference>
<dbReference type="OrthoDB" id="534348at2759"/>
<dbReference type="GO" id="GO:0070987">
    <property type="term" value="P:error-free translesion synthesis"/>
    <property type="evidence" value="ECO:0007669"/>
    <property type="project" value="UniProtKB-ARBA"/>
</dbReference>
<dbReference type="EMBL" id="KN824279">
    <property type="protein sequence ID" value="KIM33003.1"/>
    <property type="molecule type" value="Genomic_DNA"/>
</dbReference>
<dbReference type="NCBIfam" id="TIGR00590">
    <property type="entry name" value="pcna"/>
    <property type="match status" value="1"/>
</dbReference>
<dbReference type="SUPFAM" id="SSF55979">
    <property type="entry name" value="DNA clamp"/>
    <property type="match status" value="2"/>
</dbReference>
<dbReference type="PRINTS" id="PR00339">
    <property type="entry name" value="PCNACYCLIN"/>
</dbReference>
<dbReference type="GO" id="GO:0043626">
    <property type="term" value="C:PCNA complex"/>
    <property type="evidence" value="ECO:0007669"/>
    <property type="project" value="UniProtKB-ARBA"/>
</dbReference>
<evidence type="ECO:0000259" key="11">
    <source>
        <dbReference type="Pfam" id="PF02747"/>
    </source>
</evidence>
<dbReference type="HAMAP" id="MF_00317">
    <property type="entry name" value="DNApol_clamp_arch"/>
    <property type="match status" value="1"/>
</dbReference>
<keyword evidence="3 8" id="KW-0235">DNA replication</keyword>
<evidence type="ECO:0000256" key="2">
    <source>
        <dbReference type="ARBA" id="ARBA00010462"/>
    </source>
</evidence>
<dbReference type="HOGENOM" id="CLU_043978_0_0_1"/>
<evidence type="ECO:0000313" key="12">
    <source>
        <dbReference type="EMBL" id="KIM33003.1"/>
    </source>
</evidence>
<dbReference type="GO" id="GO:0003677">
    <property type="term" value="F:DNA binding"/>
    <property type="evidence" value="ECO:0007669"/>
    <property type="project" value="UniProtKB-KW"/>
</dbReference>
<evidence type="ECO:0000256" key="9">
    <source>
        <dbReference type="SAM" id="MobiDB-lite"/>
    </source>
</evidence>
<evidence type="ECO:0000313" key="13">
    <source>
        <dbReference type="Proteomes" id="UP000054097"/>
    </source>
</evidence>
<accession>A0A0C2X4D7</accession>
<dbReference type="CDD" id="cd00577">
    <property type="entry name" value="PCNA"/>
    <property type="match status" value="1"/>
</dbReference>
<dbReference type="InterPro" id="IPR000730">
    <property type="entry name" value="Pr_cel_nuc_antig"/>
</dbReference>
<proteinExistence type="inferred from homology"/>
<evidence type="ECO:0000259" key="10">
    <source>
        <dbReference type="Pfam" id="PF00705"/>
    </source>
</evidence>
<dbReference type="InterPro" id="IPR022648">
    <property type="entry name" value="Pr_cel_nuc_antig_N"/>
</dbReference>
<comment type="function">
    <text evidence="6">This protein is an auxiliary protein of DNA polymerase delta and is involved in the control of eukaryotic DNA replication by increasing the polymerase's processibility during elongation of the leading strand. Involved in DNA repair.</text>
</comment>
<gene>
    <name evidence="12" type="ORF">M408DRAFT_190504</name>
</gene>
<dbReference type="Gene3D" id="3.10.150.10">
    <property type="entry name" value="DNA Polymerase III, subunit A, domain 2"/>
    <property type="match status" value="3"/>
</dbReference>
<dbReference type="GO" id="GO:0030337">
    <property type="term" value="F:DNA polymerase processivity factor activity"/>
    <property type="evidence" value="ECO:0007669"/>
    <property type="project" value="InterPro"/>
</dbReference>
<feature type="domain" description="Proliferating cell nuclear antigen PCNA C-terminal" evidence="11">
    <location>
        <begin position="124"/>
        <end position="195"/>
    </location>
</feature>
<dbReference type="FunFam" id="3.10.150.10:FF:000006">
    <property type="entry name" value="Proliferating cell nuclear antigen"/>
    <property type="match status" value="1"/>
</dbReference>
<comment type="similarity">
    <text evidence="2 8">Belongs to the PCNA family.</text>
</comment>
<dbReference type="GO" id="GO:0006273">
    <property type="term" value="P:lagging strand elongation"/>
    <property type="evidence" value="ECO:0007669"/>
    <property type="project" value="UniProtKB-ARBA"/>
</dbReference>
<dbReference type="GO" id="GO:0006275">
    <property type="term" value="P:regulation of DNA replication"/>
    <property type="evidence" value="ECO:0007669"/>
    <property type="project" value="InterPro"/>
</dbReference>
<evidence type="ECO:0000256" key="7">
    <source>
        <dbReference type="RuleBase" id="RU000641"/>
    </source>
</evidence>
<keyword evidence="4 8" id="KW-0238">DNA-binding</keyword>
<evidence type="ECO:0000256" key="3">
    <source>
        <dbReference type="ARBA" id="ARBA00022705"/>
    </source>
</evidence>
<evidence type="ECO:0000256" key="4">
    <source>
        <dbReference type="ARBA" id="ARBA00023125"/>
    </source>
</evidence>
<keyword evidence="5 7" id="KW-0539">Nucleus</keyword>